<dbReference type="FunFam" id="1.10.287.610:FF:000001">
    <property type="entry name" value="30S ribosomal protein S2"/>
    <property type="match status" value="1"/>
</dbReference>
<dbReference type="CDD" id="cd01425">
    <property type="entry name" value="RPS2"/>
    <property type="match status" value="1"/>
</dbReference>
<dbReference type="PANTHER" id="PTHR12534">
    <property type="entry name" value="30S RIBOSOMAL PROTEIN S2 PROKARYOTIC AND ORGANELLAR"/>
    <property type="match status" value="1"/>
</dbReference>
<dbReference type="GO" id="GO:0003735">
    <property type="term" value="F:structural constituent of ribosome"/>
    <property type="evidence" value="ECO:0007669"/>
    <property type="project" value="InterPro"/>
</dbReference>
<evidence type="ECO:0000313" key="8">
    <source>
        <dbReference type="EMBL" id="SFF00537.1"/>
    </source>
</evidence>
<dbReference type="Pfam" id="PF00318">
    <property type="entry name" value="Ribosomal_S2"/>
    <property type="match status" value="1"/>
</dbReference>
<dbReference type="GO" id="GO:0022627">
    <property type="term" value="C:cytosolic small ribosomal subunit"/>
    <property type="evidence" value="ECO:0007669"/>
    <property type="project" value="TreeGrafter"/>
</dbReference>
<comment type="similarity">
    <text evidence="1 5 6">Belongs to the universal ribosomal protein uS2 family.</text>
</comment>
<keyword evidence="9" id="KW-1185">Reference proteome</keyword>
<protein>
    <recommendedName>
        <fullName evidence="4 5">Small ribosomal subunit protein uS2</fullName>
    </recommendedName>
</protein>
<dbReference type="InterPro" id="IPR018130">
    <property type="entry name" value="Ribosomal_uS2_CS"/>
</dbReference>
<evidence type="ECO:0000256" key="4">
    <source>
        <dbReference type="ARBA" id="ARBA00035256"/>
    </source>
</evidence>
<feature type="compositionally biased region" description="Basic and acidic residues" evidence="7">
    <location>
        <begin position="228"/>
        <end position="247"/>
    </location>
</feature>
<dbReference type="Gene3D" id="1.10.287.610">
    <property type="entry name" value="Helix hairpin bin"/>
    <property type="match status" value="1"/>
</dbReference>
<dbReference type="RefSeq" id="WP_091543862.1">
    <property type="nucleotide sequence ID" value="NZ_FONY01000012.1"/>
</dbReference>
<evidence type="ECO:0000313" key="9">
    <source>
        <dbReference type="Proteomes" id="UP000199513"/>
    </source>
</evidence>
<feature type="compositionally biased region" description="Acidic residues" evidence="7">
    <location>
        <begin position="248"/>
        <end position="264"/>
    </location>
</feature>
<proteinExistence type="inferred from homology"/>
<dbReference type="GO" id="GO:0006412">
    <property type="term" value="P:translation"/>
    <property type="evidence" value="ECO:0007669"/>
    <property type="project" value="UniProtKB-UniRule"/>
</dbReference>
<evidence type="ECO:0000256" key="1">
    <source>
        <dbReference type="ARBA" id="ARBA00006242"/>
    </source>
</evidence>
<dbReference type="InterPro" id="IPR001865">
    <property type="entry name" value="Ribosomal_uS2"/>
</dbReference>
<evidence type="ECO:0000256" key="3">
    <source>
        <dbReference type="ARBA" id="ARBA00023274"/>
    </source>
</evidence>
<keyword evidence="3 5" id="KW-0687">Ribonucleoprotein</keyword>
<dbReference type="Gene3D" id="3.40.50.10490">
    <property type="entry name" value="Glucose-6-phosphate isomerase like protein, domain 1"/>
    <property type="match status" value="1"/>
</dbReference>
<organism evidence="8 9">
    <name type="scientific">Thermoflexibacter ruber</name>
    <dbReference type="NCBI Taxonomy" id="1003"/>
    <lineage>
        <taxon>Bacteria</taxon>
        <taxon>Pseudomonadati</taxon>
        <taxon>Bacteroidota</taxon>
        <taxon>Cytophagia</taxon>
        <taxon>Cytophagales</taxon>
        <taxon>Thermoflexibacteraceae</taxon>
        <taxon>Thermoflexibacter</taxon>
    </lineage>
</organism>
<dbReference type="InterPro" id="IPR023591">
    <property type="entry name" value="Ribosomal_uS2_flav_dom_sf"/>
</dbReference>
<dbReference type="AlphaFoldDB" id="A0A1I2F6S0"/>
<dbReference type="Proteomes" id="UP000199513">
    <property type="component" value="Unassembled WGS sequence"/>
</dbReference>
<feature type="region of interest" description="Disordered" evidence="7">
    <location>
        <begin position="228"/>
        <end position="264"/>
    </location>
</feature>
<dbReference type="EMBL" id="FONY01000012">
    <property type="protein sequence ID" value="SFF00537.1"/>
    <property type="molecule type" value="Genomic_DNA"/>
</dbReference>
<dbReference type="HAMAP" id="MF_00291_B">
    <property type="entry name" value="Ribosomal_uS2_B"/>
    <property type="match status" value="1"/>
</dbReference>
<dbReference type="NCBIfam" id="TIGR01011">
    <property type="entry name" value="rpsB_bact"/>
    <property type="match status" value="1"/>
</dbReference>
<dbReference type="PANTHER" id="PTHR12534:SF0">
    <property type="entry name" value="SMALL RIBOSOMAL SUBUNIT PROTEIN US2M"/>
    <property type="match status" value="1"/>
</dbReference>
<evidence type="ECO:0000256" key="2">
    <source>
        <dbReference type="ARBA" id="ARBA00022980"/>
    </source>
</evidence>
<gene>
    <name evidence="5" type="primary">rpsB</name>
    <name evidence="8" type="ORF">SAMN04488541_101298</name>
</gene>
<accession>A0A1I2F6S0</accession>
<name>A0A1I2F6S0_9BACT</name>
<evidence type="ECO:0000256" key="7">
    <source>
        <dbReference type="SAM" id="MobiDB-lite"/>
    </source>
</evidence>
<dbReference type="InterPro" id="IPR005706">
    <property type="entry name" value="Ribosomal_uS2_bac/mit/plastid"/>
</dbReference>
<keyword evidence="2 5" id="KW-0689">Ribosomal protein</keyword>
<sequence>MSNLEYKDLLDAGVHFGHLTQKWNPKMAPYIFMERNGIHIIDLNKTLVCLEAAADAIKKIVRSGRKIMFVATKKQAKEIVASEAARLKMPFVTERWLGGMLTNFTTIRKSLKKLASIDKMMKDDTYGNLAKRERLMLAREREKLHKLLGGVAEQTRLPAALFVVDIKREHIAVKEAQRLNIPVFGIVDTNSDPDLVDFPIPGNDDAFKSIALITSYIGKAIEDGLMERKKDREESKLKDEENQKREVEDESEGFPEMEMQEEEA</sequence>
<dbReference type="SUPFAM" id="SSF52313">
    <property type="entry name" value="Ribosomal protein S2"/>
    <property type="match status" value="1"/>
</dbReference>
<dbReference type="OrthoDB" id="9808036at2"/>
<evidence type="ECO:0000256" key="5">
    <source>
        <dbReference type="HAMAP-Rule" id="MF_00291"/>
    </source>
</evidence>
<dbReference type="PRINTS" id="PR00395">
    <property type="entry name" value="RIBOSOMALS2"/>
</dbReference>
<evidence type="ECO:0000256" key="6">
    <source>
        <dbReference type="RuleBase" id="RU003631"/>
    </source>
</evidence>
<dbReference type="PROSITE" id="PS00963">
    <property type="entry name" value="RIBOSOMAL_S2_2"/>
    <property type="match status" value="1"/>
</dbReference>
<dbReference type="STRING" id="1003.SAMN04488541_101298"/>
<reference evidence="8 9" key="1">
    <citation type="submission" date="2016-10" db="EMBL/GenBank/DDBJ databases">
        <authorList>
            <person name="de Groot N.N."/>
        </authorList>
    </citation>
    <scope>NUCLEOTIDE SEQUENCE [LARGE SCALE GENOMIC DNA]</scope>
    <source>
        <strain>GEY</strain>
        <strain evidence="9">DSM 9560</strain>
    </source>
</reference>